<evidence type="ECO:0000313" key="4">
    <source>
        <dbReference type="Proteomes" id="UP000321947"/>
    </source>
</evidence>
<reference evidence="3 4" key="1">
    <citation type="submission" date="2019-08" db="EMBL/GenBank/DDBJ databases">
        <title>Draft genome sequences of two oriental melons (Cucumis melo L. var makuwa).</title>
        <authorList>
            <person name="Kwon S.-Y."/>
        </authorList>
    </citation>
    <scope>NUCLEOTIDE SEQUENCE [LARGE SCALE GENOMIC DNA]</scope>
    <source>
        <strain evidence="4">cv. Chang Bougi</strain>
        <strain evidence="3">cv. SW 3</strain>
        <tissue evidence="1">Leaf</tissue>
    </source>
</reference>
<dbReference type="AlphaFoldDB" id="A0A5A7TZ62"/>
<sequence length="111" mass="12469">MTMEQYDAEFDMLSHFAPDVGRDEAAMTEKLVRVDMSLYEKANSSKAVGRGLTLGKTLRELPVCRSCRRSYGGRCLARSGVCFRCKQPRHTADFCPQKLLETTSNQTPTSQ</sequence>
<dbReference type="OrthoDB" id="2272416at2759"/>
<proteinExistence type="predicted"/>
<accession>A0A5A7TZ62</accession>
<evidence type="ECO:0000313" key="3">
    <source>
        <dbReference type="Proteomes" id="UP000321393"/>
    </source>
</evidence>
<dbReference type="Proteomes" id="UP000321947">
    <property type="component" value="Unassembled WGS sequence"/>
</dbReference>
<gene>
    <name evidence="2" type="ORF">E5676_scaffold600G00080</name>
    <name evidence="1" type="ORF">E6C27_scaffold61G00080</name>
</gene>
<keyword evidence="2" id="KW-0645">Protease</keyword>
<dbReference type="Proteomes" id="UP000321393">
    <property type="component" value="Unassembled WGS sequence"/>
</dbReference>
<organism evidence="1 3">
    <name type="scientific">Cucumis melo var. makuwa</name>
    <name type="common">Oriental melon</name>
    <dbReference type="NCBI Taxonomy" id="1194695"/>
    <lineage>
        <taxon>Eukaryota</taxon>
        <taxon>Viridiplantae</taxon>
        <taxon>Streptophyta</taxon>
        <taxon>Embryophyta</taxon>
        <taxon>Tracheophyta</taxon>
        <taxon>Spermatophyta</taxon>
        <taxon>Magnoliopsida</taxon>
        <taxon>eudicotyledons</taxon>
        <taxon>Gunneridae</taxon>
        <taxon>Pentapetalae</taxon>
        <taxon>rosids</taxon>
        <taxon>fabids</taxon>
        <taxon>Cucurbitales</taxon>
        <taxon>Cucurbitaceae</taxon>
        <taxon>Benincaseae</taxon>
        <taxon>Cucumis</taxon>
    </lineage>
</organism>
<dbReference type="GO" id="GO:0006508">
    <property type="term" value="P:proteolysis"/>
    <property type="evidence" value="ECO:0007669"/>
    <property type="project" value="UniProtKB-KW"/>
</dbReference>
<keyword evidence="2" id="KW-0378">Hydrolase</keyword>
<evidence type="ECO:0000313" key="1">
    <source>
        <dbReference type="EMBL" id="KAA0048430.1"/>
    </source>
</evidence>
<evidence type="ECO:0000313" key="2">
    <source>
        <dbReference type="EMBL" id="TYK28226.1"/>
    </source>
</evidence>
<dbReference type="EMBL" id="SSTE01012822">
    <property type="protein sequence ID" value="KAA0048430.1"/>
    <property type="molecule type" value="Genomic_DNA"/>
</dbReference>
<dbReference type="GO" id="GO:0008233">
    <property type="term" value="F:peptidase activity"/>
    <property type="evidence" value="ECO:0007669"/>
    <property type="project" value="UniProtKB-KW"/>
</dbReference>
<name>A0A5A7TZ62_CUCMM</name>
<comment type="caution">
    <text evidence="1">The sequence shown here is derived from an EMBL/GenBank/DDBJ whole genome shotgun (WGS) entry which is preliminary data.</text>
</comment>
<protein>
    <submittedName>
        <fullName evidence="1">Gag-protease polyprotein</fullName>
    </submittedName>
</protein>
<dbReference type="EMBL" id="SSTD01002133">
    <property type="protein sequence ID" value="TYK28226.1"/>
    <property type="molecule type" value="Genomic_DNA"/>
</dbReference>